<evidence type="ECO:0008006" key="8">
    <source>
        <dbReference type="Google" id="ProtNLM"/>
    </source>
</evidence>
<keyword evidence="2" id="KW-0690">Ribosome biogenesis</keyword>
<dbReference type="SUPFAM" id="SSF50346">
    <property type="entry name" value="PRC-barrel domain"/>
    <property type="match status" value="1"/>
</dbReference>
<dbReference type="InterPro" id="IPR011961">
    <property type="entry name" value="RimM"/>
</dbReference>
<proteinExistence type="inferred from homology"/>
<dbReference type="Pfam" id="PF24986">
    <property type="entry name" value="PRC_RimM"/>
    <property type="match status" value="1"/>
</dbReference>
<dbReference type="AlphaFoldDB" id="A0A382IPN3"/>
<dbReference type="PANTHER" id="PTHR33692:SF1">
    <property type="entry name" value="RIBOSOME MATURATION FACTOR RIMM"/>
    <property type="match status" value="1"/>
</dbReference>
<name>A0A382IPN3_9ZZZZ</name>
<keyword evidence="3" id="KW-0698">rRNA processing</keyword>
<dbReference type="InterPro" id="IPR002676">
    <property type="entry name" value="RimM_N"/>
</dbReference>
<evidence type="ECO:0000256" key="2">
    <source>
        <dbReference type="ARBA" id="ARBA00022517"/>
    </source>
</evidence>
<dbReference type="GO" id="GO:0043022">
    <property type="term" value="F:ribosome binding"/>
    <property type="evidence" value="ECO:0007669"/>
    <property type="project" value="InterPro"/>
</dbReference>
<evidence type="ECO:0000313" key="7">
    <source>
        <dbReference type="EMBL" id="SVC01566.1"/>
    </source>
</evidence>
<protein>
    <recommendedName>
        <fullName evidence="8">RimM N-terminal domain-containing protein</fullName>
    </recommendedName>
</protein>
<keyword evidence="4" id="KW-0143">Chaperone</keyword>
<dbReference type="Pfam" id="PF01782">
    <property type="entry name" value="RimM"/>
    <property type="match status" value="1"/>
</dbReference>
<dbReference type="GO" id="GO:0005840">
    <property type="term" value="C:ribosome"/>
    <property type="evidence" value="ECO:0007669"/>
    <property type="project" value="InterPro"/>
</dbReference>
<evidence type="ECO:0000259" key="5">
    <source>
        <dbReference type="Pfam" id="PF01782"/>
    </source>
</evidence>
<dbReference type="InterPro" id="IPR009000">
    <property type="entry name" value="Transl_B-barrel_sf"/>
</dbReference>
<evidence type="ECO:0000256" key="3">
    <source>
        <dbReference type="ARBA" id="ARBA00022552"/>
    </source>
</evidence>
<dbReference type="Gene3D" id="2.30.30.240">
    <property type="entry name" value="PRC-barrel domain"/>
    <property type="match status" value="1"/>
</dbReference>
<dbReference type="EMBL" id="UINC01068728">
    <property type="protein sequence ID" value="SVC01566.1"/>
    <property type="molecule type" value="Genomic_DNA"/>
</dbReference>
<dbReference type="SUPFAM" id="SSF50447">
    <property type="entry name" value="Translation proteins"/>
    <property type="match status" value="1"/>
</dbReference>
<feature type="domain" description="RimM N-terminal" evidence="5">
    <location>
        <begin position="1"/>
        <end position="78"/>
    </location>
</feature>
<feature type="domain" description="Ribosome maturation factor RimM PRC barrel" evidence="6">
    <location>
        <begin position="92"/>
        <end position="156"/>
    </location>
</feature>
<dbReference type="Gene3D" id="2.40.30.60">
    <property type="entry name" value="RimM"/>
    <property type="match status" value="1"/>
</dbReference>
<dbReference type="InterPro" id="IPR011033">
    <property type="entry name" value="PRC_barrel-like_sf"/>
</dbReference>
<keyword evidence="1" id="KW-0963">Cytoplasm</keyword>
<feature type="non-terminal residue" evidence="7">
    <location>
        <position position="1"/>
    </location>
</feature>
<organism evidence="7">
    <name type="scientific">marine metagenome</name>
    <dbReference type="NCBI Taxonomy" id="408172"/>
    <lineage>
        <taxon>unclassified sequences</taxon>
        <taxon>metagenomes</taxon>
        <taxon>ecological metagenomes</taxon>
    </lineage>
</organism>
<evidence type="ECO:0000259" key="6">
    <source>
        <dbReference type="Pfam" id="PF24986"/>
    </source>
</evidence>
<dbReference type="InterPro" id="IPR056792">
    <property type="entry name" value="PRC_RimM"/>
</dbReference>
<gene>
    <name evidence="7" type="ORF">METZ01_LOCUS254420</name>
</gene>
<dbReference type="NCBIfam" id="TIGR02273">
    <property type="entry name" value="16S_RimM"/>
    <property type="match status" value="1"/>
</dbReference>
<sequence>VGTFGSPIGLKGEIKVKMLTSSFEFFKMLKVYLNEDASEKWNFIKMRTLSKKLIVHPLNCNNRDDAEKFRGKKIFSQSSNFPKTNKDEYYVRDLIGFRVIKINGKEIGDVMSVKNFGASDLLETKINNKTFYIPMNKDNLVSVDLDKKKIIVNLLKGIID</sequence>
<accession>A0A382IPN3</accession>
<dbReference type="HAMAP" id="MF_00014">
    <property type="entry name" value="Ribosome_mat_RimM"/>
    <property type="match status" value="1"/>
</dbReference>
<dbReference type="GO" id="GO:0006364">
    <property type="term" value="P:rRNA processing"/>
    <property type="evidence" value="ECO:0007669"/>
    <property type="project" value="UniProtKB-KW"/>
</dbReference>
<evidence type="ECO:0000256" key="1">
    <source>
        <dbReference type="ARBA" id="ARBA00022490"/>
    </source>
</evidence>
<evidence type="ECO:0000256" key="4">
    <source>
        <dbReference type="ARBA" id="ARBA00023186"/>
    </source>
</evidence>
<reference evidence="7" key="1">
    <citation type="submission" date="2018-05" db="EMBL/GenBank/DDBJ databases">
        <authorList>
            <person name="Lanie J.A."/>
            <person name="Ng W.-L."/>
            <person name="Kazmierczak K.M."/>
            <person name="Andrzejewski T.M."/>
            <person name="Davidsen T.M."/>
            <person name="Wayne K.J."/>
            <person name="Tettelin H."/>
            <person name="Glass J.I."/>
            <person name="Rusch D."/>
            <person name="Podicherti R."/>
            <person name="Tsui H.-C.T."/>
            <person name="Winkler M.E."/>
        </authorList>
    </citation>
    <scope>NUCLEOTIDE SEQUENCE</scope>
</reference>
<dbReference type="PANTHER" id="PTHR33692">
    <property type="entry name" value="RIBOSOME MATURATION FACTOR RIMM"/>
    <property type="match status" value="1"/>
</dbReference>
<dbReference type="InterPro" id="IPR036976">
    <property type="entry name" value="RimM_N_sf"/>
</dbReference>